<dbReference type="Pfam" id="PF24855">
    <property type="entry name" value="DUF7729"/>
    <property type="match status" value="1"/>
</dbReference>
<feature type="chain" id="PRO_5016911697" description="DUF7729 domain-containing protein" evidence="2">
    <location>
        <begin position="19"/>
        <end position="311"/>
    </location>
</feature>
<name>A0A371CMU9_9APHY</name>
<feature type="transmembrane region" description="Helical" evidence="1">
    <location>
        <begin position="290"/>
        <end position="310"/>
    </location>
</feature>
<evidence type="ECO:0000313" key="4">
    <source>
        <dbReference type="EMBL" id="RDX41614.1"/>
    </source>
</evidence>
<evidence type="ECO:0000259" key="3">
    <source>
        <dbReference type="Pfam" id="PF24855"/>
    </source>
</evidence>
<keyword evidence="1" id="KW-1133">Transmembrane helix</keyword>
<sequence length="311" mass="31276">MKTIAAATLFASVAMAQSASLVPSGISTSCSTYLNKLNTDTSFASCTSSIITATGAYSPSLNSTASSSASATGVKSSLAALCSASSCPDTTIRSALADFYQACNDELTSGNKDVISTYDVIYALIPLKNAVCAKDESGNYCLTKIADTTSQSTSVLSTVAKYISIPLSAASSALSRRADAQAVAAIAPNATTFATYNIPFLMLKPDLSSDKLCQECTRDVITSYISFESSTPYAPGLASSVLLSGQTALYQAVTKTCGSTFLSGAVAAAAGLSGGIVGQASDSGASRSMLANTGVAGVVVGAIVLVFGAAL</sequence>
<keyword evidence="1" id="KW-0472">Membrane</keyword>
<keyword evidence="1" id="KW-0812">Transmembrane</keyword>
<proteinExistence type="predicted"/>
<dbReference type="STRING" id="139420.A0A371CMU9"/>
<dbReference type="InterPro" id="IPR056146">
    <property type="entry name" value="DUF7729"/>
</dbReference>
<keyword evidence="5" id="KW-1185">Reference proteome</keyword>
<dbReference type="AlphaFoldDB" id="A0A371CMU9"/>
<dbReference type="Proteomes" id="UP000256964">
    <property type="component" value="Unassembled WGS sequence"/>
</dbReference>
<evidence type="ECO:0000256" key="1">
    <source>
        <dbReference type="SAM" id="Phobius"/>
    </source>
</evidence>
<evidence type="ECO:0000256" key="2">
    <source>
        <dbReference type="SAM" id="SignalP"/>
    </source>
</evidence>
<dbReference type="EMBL" id="KZ857507">
    <property type="protein sequence ID" value="RDX41614.1"/>
    <property type="molecule type" value="Genomic_DNA"/>
</dbReference>
<dbReference type="PANTHER" id="PTHR34862:SF1">
    <property type="entry name" value="SPARK DOMAIN-CONTAINING PROTEIN"/>
    <property type="match status" value="1"/>
</dbReference>
<feature type="transmembrane region" description="Helical" evidence="1">
    <location>
        <begin position="261"/>
        <end position="278"/>
    </location>
</feature>
<dbReference type="PANTHER" id="PTHR34862">
    <property type="entry name" value="SPARK DOMAIN-CONTAINING PROTEIN"/>
    <property type="match status" value="1"/>
</dbReference>
<accession>A0A371CMU9</accession>
<dbReference type="OrthoDB" id="5588482at2759"/>
<evidence type="ECO:0000313" key="5">
    <source>
        <dbReference type="Proteomes" id="UP000256964"/>
    </source>
</evidence>
<dbReference type="PROSITE" id="PS51257">
    <property type="entry name" value="PROKAR_LIPOPROTEIN"/>
    <property type="match status" value="1"/>
</dbReference>
<feature type="domain" description="DUF7729" evidence="3">
    <location>
        <begin position="27"/>
        <end position="160"/>
    </location>
</feature>
<protein>
    <recommendedName>
        <fullName evidence="3">DUF7729 domain-containing protein</fullName>
    </recommendedName>
</protein>
<keyword evidence="2" id="KW-0732">Signal</keyword>
<reference evidence="4 5" key="1">
    <citation type="journal article" date="2018" name="Biotechnol. Biofuels">
        <title>Integrative visual omics of the white-rot fungus Polyporus brumalis exposes the biotechnological potential of its oxidative enzymes for delignifying raw plant biomass.</title>
        <authorList>
            <person name="Miyauchi S."/>
            <person name="Rancon A."/>
            <person name="Drula E."/>
            <person name="Hage H."/>
            <person name="Chaduli D."/>
            <person name="Favel A."/>
            <person name="Grisel S."/>
            <person name="Henrissat B."/>
            <person name="Herpoel-Gimbert I."/>
            <person name="Ruiz-Duenas F.J."/>
            <person name="Chevret D."/>
            <person name="Hainaut M."/>
            <person name="Lin J."/>
            <person name="Wang M."/>
            <person name="Pangilinan J."/>
            <person name="Lipzen A."/>
            <person name="Lesage-Meessen L."/>
            <person name="Navarro D."/>
            <person name="Riley R."/>
            <person name="Grigoriev I.V."/>
            <person name="Zhou S."/>
            <person name="Raouche S."/>
            <person name="Rosso M.N."/>
        </authorList>
    </citation>
    <scope>NUCLEOTIDE SEQUENCE [LARGE SCALE GENOMIC DNA]</scope>
    <source>
        <strain evidence="4 5">BRFM 1820</strain>
    </source>
</reference>
<organism evidence="4 5">
    <name type="scientific">Lentinus brumalis</name>
    <dbReference type="NCBI Taxonomy" id="2498619"/>
    <lineage>
        <taxon>Eukaryota</taxon>
        <taxon>Fungi</taxon>
        <taxon>Dikarya</taxon>
        <taxon>Basidiomycota</taxon>
        <taxon>Agaricomycotina</taxon>
        <taxon>Agaricomycetes</taxon>
        <taxon>Polyporales</taxon>
        <taxon>Polyporaceae</taxon>
        <taxon>Lentinus</taxon>
    </lineage>
</organism>
<gene>
    <name evidence="4" type="ORF">OH76DRAFT_1411999</name>
</gene>
<feature type="signal peptide" evidence="2">
    <location>
        <begin position="1"/>
        <end position="18"/>
    </location>
</feature>